<dbReference type="PROSITE" id="PS50002">
    <property type="entry name" value="SH3"/>
    <property type="match status" value="1"/>
</dbReference>
<reference evidence="9 10" key="1">
    <citation type="journal article" date="2016" name="Front. Microbiol.">
        <title>Genome and transcriptome sequences reveal the specific parasitism of the nematophagous Purpureocillium lilacinum 36-1.</title>
        <authorList>
            <person name="Xie J."/>
            <person name="Li S."/>
            <person name="Mo C."/>
            <person name="Xiao X."/>
            <person name="Peng D."/>
            <person name="Wang G."/>
            <person name="Xiao Y."/>
        </authorList>
    </citation>
    <scope>NUCLEOTIDE SEQUENCE [LARGE SCALE GENOMIC DNA]</scope>
    <source>
        <strain evidence="9 10">36-1</strain>
    </source>
</reference>
<dbReference type="Gene3D" id="2.30.30.40">
    <property type="entry name" value="SH3 Domains"/>
    <property type="match status" value="1"/>
</dbReference>
<dbReference type="SMART" id="SM00147">
    <property type="entry name" value="RasGEF"/>
    <property type="match status" value="1"/>
</dbReference>
<dbReference type="SUPFAM" id="SSF50044">
    <property type="entry name" value="SH3-domain"/>
    <property type="match status" value="1"/>
</dbReference>
<evidence type="ECO:0008006" key="11">
    <source>
        <dbReference type="Google" id="ProtNLM"/>
    </source>
</evidence>
<dbReference type="InterPro" id="IPR008937">
    <property type="entry name" value="Ras-like_GEF"/>
</dbReference>
<evidence type="ECO:0000256" key="2">
    <source>
        <dbReference type="ARBA" id="ARBA00022658"/>
    </source>
</evidence>
<dbReference type="InterPro" id="IPR001452">
    <property type="entry name" value="SH3_domain"/>
</dbReference>
<dbReference type="SUPFAM" id="SSF48366">
    <property type="entry name" value="Ras GEF"/>
    <property type="match status" value="1"/>
</dbReference>
<feature type="compositionally biased region" description="Basic and acidic residues" evidence="5">
    <location>
        <begin position="1421"/>
        <end position="1430"/>
    </location>
</feature>
<keyword evidence="1 4" id="KW-0728">SH3 domain</keyword>
<evidence type="ECO:0000259" key="8">
    <source>
        <dbReference type="PROSITE" id="PS50212"/>
    </source>
</evidence>
<dbReference type="PROSITE" id="PS50212">
    <property type="entry name" value="RASGEF_NTER"/>
    <property type="match status" value="1"/>
</dbReference>
<feature type="compositionally biased region" description="Polar residues" evidence="5">
    <location>
        <begin position="805"/>
        <end position="818"/>
    </location>
</feature>
<dbReference type="GO" id="GO:0005085">
    <property type="term" value="F:guanyl-nucleotide exchange factor activity"/>
    <property type="evidence" value="ECO:0007669"/>
    <property type="project" value="UniProtKB-KW"/>
</dbReference>
<accession>A0A2U3DYF0</accession>
<dbReference type="PANTHER" id="PTHR23113:SF354">
    <property type="entry name" value="BUD SITE SELECTION PROTEIN 5"/>
    <property type="match status" value="1"/>
</dbReference>
<feature type="compositionally biased region" description="Basic and acidic residues" evidence="5">
    <location>
        <begin position="792"/>
        <end position="801"/>
    </location>
</feature>
<dbReference type="EMBL" id="LCWV01000019">
    <property type="protein sequence ID" value="PWI67288.1"/>
    <property type="molecule type" value="Genomic_DNA"/>
</dbReference>
<dbReference type="InterPro" id="IPR036028">
    <property type="entry name" value="SH3-like_dom_sf"/>
</dbReference>
<protein>
    <recommendedName>
        <fullName evidence="11">Ras guanine-nucleotide exchange protein</fullName>
    </recommendedName>
</protein>
<dbReference type="Pfam" id="PF00618">
    <property type="entry name" value="RasGEF_N"/>
    <property type="match status" value="1"/>
</dbReference>
<evidence type="ECO:0000256" key="1">
    <source>
        <dbReference type="ARBA" id="ARBA00022443"/>
    </source>
</evidence>
<dbReference type="InterPro" id="IPR001895">
    <property type="entry name" value="RASGEF_cat_dom"/>
</dbReference>
<dbReference type="GO" id="GO:0007265">
    <property type="term" value="P:Ras protein signal transduction"/>
    <property type="evidence" value="ECO:0007669"/>
    <property type="project" value="TreeGrafter"/>
</dbReference>
<feature type="compositionally biased region" description="Polar residues" evidence="5">
    <location>
        <begin position="1435"/>
        <end position="1444"/>
    </location>
</feature>
<comment type="caution">
    <text evidence="9">The sequence shown here is derived from an EMBL/GenBank/DDBJ whole genome shotgun (WGS) entry which is preliminary data.</text>
</comment>
<dbReference type="PANTHER" id="PTHR23113">
    <property type="entry name" value="GUANINE NUCLEOTIDE EXCHANGE FACTOR"/>
    <property type="match status" value="1"/>
</dbReference>
<dbReference type="InterPro" id="IPR036964">
    <property type="entry name" value="RASGEF_cat_dom_sf"/>
</dbReference>
<dbReference type="Pfam" id="PF00617">
    <property type="entry name" value="RasGEF"/>
    <property type="match status" value="1"/>
</dbReference>
<keyword evidence="2 3" id="KW-0344">Guanine-nucleotide releasing factor</keyword>
<dbReference type="InterPro" id="IPR023578">
    <property type="entry name" value="Ras_GEF_dom_sf"/>
</dbReference>
<dbReference type="Proteomes" id="UP000245956">
    <property type="component" value="Unassembled WGS sequence"/>
</dbReference>
<feature type="compositionally biased region" description="Pro residues" evidence="5">
    <location>
        <begin position="157"/>
        <end position="170"/>
    </location>
</feature>
<proteinExistence type="predicted"/>
<evidence type="ECO:0000259" key="6">
    <source>
        <dbReference type="PROSITE" id="PS50002"/>
    </source>
</evidence>
<dbReference type="GO" id="GO:0005886">
    <property type="term" value="C:plasma membrane"/>
    <property type="evidence" value="ECO:0007669"/>
    <property type="project" value="TreeGrafter"/>
</dbReference>
<feature type="region of interest" description="Disordered" evidence="5">
    <location>
        <begin position="548"/>
        <end position="575"/>
    </location>
</feature>
<dbReference type="SMART" id="SM00229">
    <property type="entry name" value="RasGEFN"/>
    <property type="match status" value="1"/>
</dbReference>
<dbReference type="CDD" id="cd00155">
    <property type="entry name" value="RasGEF"/>
    <property type="match status" value="1"/>
</dbReference>
<feature type="compositionally biased region" description="Low complexity" evidence="5">
    <location>
        <begin position="912"/>
        <end position="921"/>
    </location>
</feature>
<evidence type="ECO:0000256" key="5">
    <source>
        <dbReference type="SAM" id="MobiDB-lite"/>
    </source>
</evidence>
<evidence type="ECO:0000259" key="7">
    <source>
        <dbReference type="PROSITE" id="PS50009"/>
    </source>
</evidence>
<evidence type="ECO:0000256" key="4">
    <source>
        <dbReference type="PROSITE-ProRule" id="PRU00192"/>
    </source>
</evidence>
<dbReference type="InterPro" id="IPR000651">
    <property type="entry name" value="Ras-like_Gua-exchang_fac_N"/>
</dbReference>
<feature type="region of interest" description="Disordered" evidence="5">
    <location>
        <begin position="1421"/>
        <end position="1464"/>
    </location>
</feature>
<feature type="region of interest" description="Disordered" evidence="5">
    <location>
        <begin position="151"/>
        <end position="170"/>
    </location>
</feature>
<feature type="region of interest" description="Disordered" evidence="5">
    <location>
        <begin position="792"/>
        <end position="972"/>
    </location>
</feature>
<sequence>MAAIPSASCAAWHGCCCVLRSNGVDDAQFLGDPRRGKWKLAAGKVTAHGTPNRQLRQTPDQRHPPLWPGLHTRVACLPCPWPDRANTDEYLPRTPWSAPRRALLASSTKPGYFRTLPLDLATTQTRKKDNDKTTASPFPLSVLQQARLSSTGAVSPFSPPVPDLPPPPPPPPLSFSRARLDTIPSLFYNCTHFPHPVLALRPRHRAWKPTSSSPTILACRFLRIASSAFRNDCFVARVRLRLASNLEAPACAMLSDQPSRTALHVAPLEIPASQPQDGANGLCHQEHQTNLYSQTPMTPPETPNGSQEDLTPEPLAPPVFHNFLRAFYPFHPGYALSDSSVTLPLDEGDVVLIHSVHTNGWADGTLLATGARGWLPTNYCDAYEPEDMRSLLKALLNFWDLLRSASVNNEIFRNQEFMKGVIAGVRFLLERTNCLNRESTIIQRSDSLRRCRKSLLSELSSLVKTAKKTQECQKGTLHPPQDVNDIIDEMILKAFKIVTKGVRFLDVLEDERRARAPAAVTVMATVAEESYIPPTPPAERLAFDDQSLNNGSETASRGTADSVVGSSATSEPSVASLNPWNRRMLSLGGSQGTAAQNRWSQGSLQQVNRLSTSMAHRVSLAGPSPLSRPQHLVSERLNRSHDKFLSHLGSFIGRLHLQSHSQPELALAIKQSATSGGELLAVIDGVCEYNSSSAAALAIVRDAMFERIQILVHSARDILANAATEGADIILPQDNGVLLMAATGCVKAAGECVAKAKAAIERAGDFEFELEENTLGIDLSILDIVVDERARTPSVTDRSDHMSSVAESFQTPESTVQPQKRPIAPAVDKPLPQVPRITIPADSHSRQSNSPVSSRPPSLNEDNASSVASSVSSIRPVLPPLPEVSTTPQPLDRDGSDTTTIESDAHTSRFDALAASSAGSSTTYLSRDSETSMMSQTSTRATTPDHTLVPRSQPSMSELSTAGSFSQAEEADDVETRLMERTYAHELMFNKEGQVTGGSLQALVERLTTHESTPDAAFVSTFYLTFRLFCSPVRLTEALIERFDYVGESPHMSGPVRLRVYNAFKGWLESHWKEQTDRDALQLMIPFAEGKLASVLPSAGRRLSELAKRVSGEGSLVPRLVSSMGKTSTSIAQFVPADSPVPQPIISKSQQNLLTSFKIGSGMPTILDFDPLELARQITLRQMGIFCSIQPEELLASQWMKNGGVDAPHVKAMSALSTDLSNLVAETILQYTEIKKRAAAIKQWIKIAHKCHELHNYDGLMAIICSLNSSTISRLRKTWDAISAKRKEVLRALQEIVEPSQNNKVLRTRLHDHVPPCLPFLGMYLTDLTFVDIGNPATKQMSLGTQSEEDSTGGLTVVNFDKHSRTAKIIGELQRFQIPYRLVEVSDMQDWLAAQVRRVREGDQGNVQVTYYRKSLLLEPRESASRREAEPPTPVSTGVGSSRTDLFGWMSRDRSGQTATPAPV</sequence>
<feature type="compositionally biased region" description="Polar residues" evidence="5">
    <location>
        <begin position="922"/>
        <end position="967"/>
    </location>
</feature>
<dbReference type="Gene3D" id="1.10.840.10">
    <property type="entry name" value="Ras guanine-nucleotide exchange factors catalytic domain"/>
    <property type="match status" value="1"/>
</dbReference>
<feature type="domain" description="SH3" evidence="6">
    <location>
        <begin position="319"/>
        <end position="385"/>
    </location>
</feature>
<feature type="region of interest" description="Disordered" evidence="5">
    <location>
        <begin position="292"/>
        <end position="313"/>
    </location>
</feature>
<dbReference type="Gene3D" id="1.20.870.10">
    <property type="entry name" value="Son of sevenless (SoS) protein Chain: S domain 1"/>
    <property type="match status" value="1"/>
</dbReference>
<feature type="domain" description="Ras-GEF" evidence="7">
    <location>
        <begin position="1170"/>
        <end position="1421"/>
    </location>
</feature>
<gene>
    <name evidence="9" type="ORF">PCL_03056</name>
</gene>
<dbReference type="CDD" id="cd06224">
    <property type="entry name" value="REM"/>
    <property type="match status" value="1"/>
</dbReference>
<feature type="compositionally biased region" description="Polar residues" evidence="5">
    <location>
        <begin position="846"/>
        <end position="863"/>
    </location>
</feature>
<evidence type="ECO:0000313" key="10">
    <source>
        <dbReference type="Proteomes" id="UP000245956"/>
    </source>
</evidence>
<dbReference type="SMART" id="SM00326">
    <property type="entry name" value="SH3"/>
    <property type="match status" value="1"/>
</dbReference>
<evidence type="ECO:0000256" key="3">
    <source>
        <dbReference type="PROSITE-ProRule" id="PRU00168"/>
    </source>
</evidence>
<name>A0A2U3DYF0_PURLI</name>
<evidence type="ECO:0000313" key="9">
    <source>
        <dbReference type="EMBL" id="PWI67288.1"/>
    </source>
</evidence>
<feature type="compositionally biased region" description="Low complexity" evidence="5">
    <location>
        <begin position="864"/>
        <end position="873"/>
    </location>
</feature>
<organism evidence="9 10">
    <name type="scientific">Purpureocillium lilacinum</name>
    <name type="common">Paecilomyces lilacinus</name>
    <dbReference type="NCBI Taxonomy" id="33203"/>
    <lineage>
        <taxon>Eukaryota</taxon>
        <taxon>Fungi</taxon>
        <taxon>Dikarya</taxon>
        <taxon>Ascomycota</taxon>
        <taxon>Pezizomycotina</taxon>
        <taxon>Sordariomycetes</taxon>
        <taxon>Hypocreomycetidae</taxon>
        <taxon>Hypocreales</taxon>
        <taxon>Ophiocordycipitaceae</taxon>
        <taxon>Purpureocillium</taxon>
    </lineage>
</organism>
<feature type="domain" description="N-terminal Ras-GEF" evidence="8">
    <location>
        <begin position="991"/>
        <end position="1111"/>
    </location>
</feature>
<dbReference type="PROSITE" id="PS50009">
    <property type="entry name" value="RASGEF_CAT"/>
    <property type="match status" value="1"/>
</dbReference>